<evidence type="ECO:0000313" key="9">
    <source>
        <dbReference type="Proteomes" id="UP000030008"/>
    </source>
</evidence>
<dbReference type="AlphaFoldDB" id="A0A099I8S9"/>
<dbReference type="InterPro" id="IPR003370">
    <property type="entry name" value="Chromate_transpt"/>
</dbReference>
<dbReference type="Pfam" id="PF02417">
    <property type="entry name" value="Chromate_transp"/>
    <property type="match status" value="1"/>
</dbReference>
<reference evidence="8 9" key="1">
    <citation type="submission" date="2014-08" db="EMBL/GenBank/DDBJ databases">
        <title>Clostridium innocuum, an unnegligible vancomycin-resistant pathogen causing extra-intestinal infections.</title>
        <authorList>
            <person name="Feng Y."/>
            <person name="Chiu C.-H."/>
        </authorList>
    </citation>
    <scope>NUCLEOTIDE SEQUENCE [LARGE SCALE GENOMIC DNA]</scope>
    <source>
        <strain evidence="8 9">AN88</strain>
    </source>
</reference>
<protein>
    <submittedName>
        <fullName evidence="8">Chromate transporter</fullName>
    </submittedName>
</protein>
<dbReference type="Proteomes" id="UP000030008">
    <property type="component" value="Unassembled WGS sequence"/>
</dbReference>
<organism evidence="8 9">
    <name type="scientific">Clostridium innocuum</name>
    <dbReference type="NCBI Taxonomy" id="1522"/>
    <lineage>
        <taxon>Bacteria</taxon>
        <taxon>Bacillati</taxon>
        <taxon>Bacillota</taxon>
        <taxon>Clostridia</taxon>
        <taxon>Eubacteriales</taxon>
        <taxon>Clostridiaceae</taxon>
        <taxon>Clostridium</taxon>
    </lineage>
</organism>
<evidence type="ECO:0000256" key="6">
    <source>
        <dbReference type="ARBA" id="ARBA00023136"/>
    </source>
</evidence>
<keyword evidence="5 7" id="KW-1133">Transmembrane helix</keyword>
<name>A0A099I8S9_CLOIN</name>
<evidence type="ECO:0000256" key="2">
    <source>
        <dbReference type="ARBA" id="ARBA00005262"/>
    </source>
</evidence>
<comment type="subcellular location">
    <subcellularLocation>
        <location evidence="1">Cell membrane</location>
        <topology evidence="1">Multi-pass membrane protein</topology>
    </subcellularLocation>
</comment>
<proteinExistence type="inferred from homology"/>
<feature type="transmembrane region" description="Helical" evidence="7">
    <location>
        <begin position="168"/>
        <end position="184"/>
    </location>
</feature>
<accession>A0A099I8S9</accession>
<keyword evidence="4 7" id="KW-0812">Transmembrane</keyword>
<gene>
    <name evidence="8" type="ORF">CIAN88_05290</name>
</gene>
<comment type="similarity">
    <text evidence="2">Belongs to the chromate ion transporter (CHR) (TC 2.A.51) family.</text>
</comment>
<dbReference type="EMBL" id="JQIF01000023">
    <property type="protein sequence ID" value="KGJ53966.1"/>
    <property type="molecule type" value="Genomic_DNA"/>
</dbReference>
<feature type="transmembrane region" description="Helical" evidence="7">
    <location>
        <begin position="143"/>
        <end position="161"/>
    </location>
</feature>
<dbReference type="GO" id="GO:0005886">
    <property type="term" value="C:plasma membrane"/>
    <property type="evidence" value="ECO:0007669"/>
    <property type="project" value="UniProtKB-SubCell"/>
</dbReference>
<feature type="transmembrane region" description="Helical" evidence="7">
    <location>
        <begin position="75"/>
        <end position="100"/>
    </location>
</feature>
<evidence type="ECO:0000313" key="8">
    <source>
        <dbReference type="EMBL" id="KGJ53966.1"/>
    </source>
</evidence>
<dbReference type="GO" id="GO:0015109">
    <property type="term" value="F:chromate transmembrane transporter activity"/>
    <property type="evidence" value="ECO:0007669"/>
    <property type="project" value="InterPro"/>
</dbReference>
<keyword evidence="3" id="KW-1003">Cell membrane</keyword>
<dbReference type="RefSeq" id="WP_044904493.1">
    <property type="nucleotide sequence ID" value="NZ_CAXULZ010000001.1"/>
</dbReference>
<feature type="transmembrane region" description="Helical" evidence="7">
    <location>
        <begin position="112"/>
        <end position="137"/>
    </location>
</feature>
<evidence type="ECO:0000256" key="3">
    <source>
        <dbReference type="ARBA" id="ARBA00022475"/>
    </source>
</evidence>
<comment type="caution">
    <text evidence="8">The sequence shown here is derived from an EMBL/GenBank/DDBJ whole genome shotgun (WGS) entry which is preliminary data.</text>
</comment>
<evidence type="ECO:0000256" key="4">
    <source>
        <dbReference type="ARBA" id="ARBA00022692"/>
    </source>
</evidence>
<dbReference type="PANTHER" id="PTHR43663">
    <property type="entry name" value="CHROMATE TRANSPORT PROTEIN-RELATED"/>
    <property type="match status" value="1"/>
</dbReference>
<sequence>MNLELLLLAFYEFFKTGLFALGGGLATIPFLTEMMNKYHWFTADMLTDMIAVSESTPGAIGINMATYTGYHINGVLGGIVATLGLVAPSIIVICIVAQFLKKFKDSELVKSVFYGIRPAVTALIASAGITIFIAALFQDSENFMEMVKWPCILLFAVIFYLSNKRKWHPILCIAASAAVGMLFQL</sequence>
<evidence type="ECO:0000256" key="5">
    <source>
        <dbReference type="ARBA" id="ARBA00022989"/>
    </source>
</evidence>
<dbReference type="InterPro" id="IPR052518">
    <property type="entry name" value="CHR_Transporter"/>
</dbReference>
<dbReference type="PANTHER" id="PTHR43663:SF1">
    <property type="entry name" value="CHROMATE TRANSPORTER"/>
    <property type="match status" value="1"/>
</dbReference>
<keyword evidence="6 7" id="KW-0472">Membrane</keyword>
<evidence type="ECO:0000256" key="1">
    <source>
        <dbReference type="ARBA" id="ARBA00004651"/>
    </source>
</evidence>
<feature type="transmembrane region" description="Helical" evidence="7">
    <location>
        <begin position="12"/>
        <end position="31"/>
    </location>
</feature>
<evidence type="ECO:0000256" key="7">
    <source>
        <dbReference type="SAM" id="Phobius"/>
    </source>
</evidence>